<dbReference type="PIRSF" id="PIRSF002854">
    <property type="entry name" value="MetQ"/>
    <property type="match status" value="1"/>
</dbReference>
<keyword evidence="4" id="KW-0564">Palmitate</keyword>
<evidence type="ECO:0000256" key="5">
    <source>
        <dbReference type="ARBA" id="ARBA00023288"/>
    </source>
</evidence>
<dbReference type="Gene3D" id="3.40.190.10">
    <property type="entry name" value="Periplasmic binding protein-like II"/>
    <property type="match status" value="2"/>
</dbReference>
<reference evidence="9 10" key="1">
    <citation type="submission" date="2020-09" db="EMBL/GenBank/DDBJ databases">
        <title>Diversity and distribution of actinomycetes associated with coral in the coast of Hainan.</title>
        <authorList>
            <person name="Li F."/>
        </authorList>
    </citation>
    <scope>NUCLEOTIDE SEQUENCE [LARGE SCALE GENOMIC DNA]</scope>
    <source>
        <strain evidence="9 10">HNM0947</strain>
    </source>
</reference>
<evidence type="ECO:0000256" key="1">
    <source>
        <dbReference type="ARBA" id="ARBA00004635"/>
    </source>
</evidence>
<dbReference type="SUPFAM" id="SSF53850">
    <property type="entry name" value="Periplasmic binding protein-like II"/>
    <property type="match status" value="1"/>
</dbReference>
<evidence type="ECO:0000256" key="8">
    <source>
        <dbReference type="SAM" id="SignalP"/>
    </source>
</evidence>
<feature type="chain" id="PRO_5045204056" description="Lipoprotein" evidence="8">
    <location>
        <begin position="22"/>
        <end position="297"/>
    </location>
</feature>
<evidence type="ECO:0000256" key="4">
    <source>
        <dbReference type="ARBA" id="ARBA00023139"/>
    </source>
</evidence>
<keyword evidence="5 6" id="KW-0449">Lipoprotein</keyword>
<name>A0ABR9P1N4_9ACTN</name>
<feature type="region of interest" description="Disordered" evidence="7">
    <location>
        <begin position="277"/>
        <end position="297"/>
    </location>
</feature>
<evidence type="ECO:0000256" key="7">
    <source>
        <dbReference type="SAM" id="MobiDB-lite"/>
    </source>
</evidence>
<dbReference type="PANTHER" id="PTHR30429:SF0">
    <property type="entry name" value="METHIONINE-BINDING LIPOPROTEIN METQ"/>
    <property type="match status" value="1"/>
</dbReference>
<keyword evidence="10" id="KW-1185">Reference proteome</keyword>
<gene>
    <name evidence="9" type="ORF">IDM40_03415</name>
</gene>
<evidence type="ECO:0000313" key="9">
    <source>
        <dbReference type="EMBL" id="MBE2997761.1"/>
    </source>
</evidence>
<keyword evidence="2 8" id="KW-0732">Signal</keyword>
<evidence type="ECO:0000256" key="6">
    <source>
        <dbReference type="PIRNR" id="PIRNR002854"/>
    </source>
</evidence>
<proteinExistence type="inferred from homology"/>
<dbReference type="PROSITE" id="PS51257">
    <property type="entry name" value="PROKAR_LIPOPROTEIN"/>
    <property type="match status" value="1"/>
</dbReference>
<accession>A0ABR9P1N4</accession>
<dbReference type="Proteomes" id="UP000806528">
    <property type="component" value="Unassembled WGS sequence"/>
</dbReference>
<comment type="subcellular location">
    <subcellularLocation>
        <location evidence="1">Membrane</location>
        <topology evidence="1">Lipid-anchor</topology>
    </subcellularLocation>
</comment>
<dbReference type="RefSeq" id="WP_193120402.1">
    <property type="nucleotide sequence ID" value="NZ_JADBGI010000002.1"/>
</dbReference>
<evidence type="ECO:0000313" key="10">
    <source>
        <dbReference type="Proteomes" id="UP000806528"/>
    </source>
</evidence>
<dbReference type="EMBL" id="JADBGI010000002">
    <property type="protein sequence ID" value="MBE2997761.1"/>
    <property type="molecule type" value="Genomic_DNA"/>
</dbReference>
<keyword evidence="3" id="KW-0472">Membrane</keyword>
<organism evidence="9 10">
    <name type="scientific">Nocardiopsis coralli</name>
    <dbReference type="NCBI Taxonomy" id="2772213"/>
    <lineage>
        <taxon>Bacteria</taxon>
        <taxon>Bacillati</taxon>
        <taxon>Actinomycetota</taxon>
        <taxon>Actinomycetes</taxon>
        <taxon>Streptosporangiales</taxon>
        <taxon>Nocardiopsidaceae</taxon>
        <taxon>Nocardiopsis</taxon>
    </lineage>
</organism>
<sequence>MRTTSLAAGATALVLAMTACGAPSEQGGGDGEDAPLRVGVNPVPHGDILTFIDENLAEEAGLELDIQEIADYNTPNAALVDDDLDANYFQHREFLGEWQENGPDADLTYITDVHIERLGLYSEDTEDIDGLDDGAEIAVPNDPANLNRALRILEAEGLIEIDPEAGEGATENDITENPQDLVVTPLEAAQLPRSISDVDAAIVNGNYAIEADLAEEANVLAWEPEGEDYVESYANGLVALDENVDDERVQKLAELMHDERVLEYIQDSWEGVVLGVDSDGEVVEDENADDEGSDGEE</sequence>
<evidence type="ECO:0000256" key="2">
    <source>
        <dbReference type="ARBA" id="ARBA00022729"/>
    </source>
</evidence>
<evidence type="ECO:0000256" key="3">
    <source>
        <dbReference type="ARBA" id="ARBA00023136"/>
    </source>
</evidence>
<feature type="signal peptide" evidence="8">
    <location>
        <begin position="1"/>
        <end position="21"/>
    </location>
</feature>
<protein>
    <recommendedName>
        <fullName evidence="6">Lipoprotein</fullName>
    </recommendedName>
</protein>
<dbReference type="PANTHER" id="PTHR30429">
    <property type="entry name" value="D-METHIONINE-BINDING LIPOPROTEIN METQ"/>
    <property type="match status" value="1"/>
</dbReference>
<dbReference type="InterPro" id="IPR004872">
    <property type="entry name" value="Lipoprotein_NlpA"/>
</dbReference>
<dbReference type="Pfam" id="PF03180">
    <property type="entry name" value="Lipoprotein_9"/>
    <property type="match status" value="1"/>
</dbReference>
<comment type="caution">
    <text evidence="9">The sequence shown here is derived from an EMBL/GenBank/DDBJ whole genome shotgun (WGS) entry which is preliminary data.</text>
</comment>
<comment type="similarity">
    <text evidence="6">Belongs to the nlpA lipoprotein family.</text>
</comment>
<feature type="compositionally biased region" description="Acidic residues" evidence="7">
    <location>
        <begin position="278"/>
        <end position="297"/>
    </location>
</feature>